<evidence type="ECO:0000259" key="1">
    <source>
        <dbReference type="Pfam" id="PF20275"/>
    </source>
</evidence>
<protein>
    <recommendedName>
        <fullName evidence="1">ABC-three component systems C-terminal domain-containing protein</fullName>
    </recommendedName>
</protein>
<dbReference type="InterPro" id="IPR046919">
    <property type="entry name" value="ABC-3C_CTD10"/>
</dbReference>
<reference evidence="2 3" key="1">
    <citation type="submission" date="2023-01" db="EMBL/GenBank/DDBJ databases">
        <title>Trichodesmium-associated heterotrophic epibiont bacteria.</title>
        <authorList>
            <person name="Cleveland C.S."/>
            <person name="Webb E.A."/>
        </authorList>
    </citation>
    <scope>NUCLEOTIDE SEQUENCE [LARGE SCALE GENOMIC DNA]</scope>
    <source>
        <strain evidence="2 3">USCH2</strain>
    </source>
</reference>
<proteinExistence type="predicted"/>
<comment type="caution">
    <text evidence="2">The sequence shown here is derived from an EMBL/GenBank/DDBJ whole genome shotgun (WGS) entry which is preliminary data.</text>
</comment>
<sequence>MAGPRSYTRKTLKRLFGLACNRCSFPGCEEIMSDEHSAKSSNICHIEAANEGGERWNKDMTDLQRADYDNLLLLCVRHHDITNDVNVYTVDKLKAMKKSHEQEMERRTSNARPLNKRPSLLTDVINKIVSTDIEDVDEEPVTNSFSIEDKIEFNHVVTNKPLITEYRVYQGKINALYSEFERGGSAKKQGVLRAIKLMYVRAKGELLGADQSIENIRKHADQLIDLVRRKLHEIIDDSANNNSSIAYEDVEFAVSILVVDGFLRCKILEEPK</sequence>
<keyword evidence="3" id="KW-1185">Reference proteome</keyword>
<name>A0ABU8SZG8_9GAMM</name>
<evidence type="ECO:0000313" key="2">
    <source>
        <dbReference type="EMBL" id="MEJ6498207.1"/>
    </source>
</evidence>
<organism evidence="2 3">
    <name type="scientific">Pseudoalteromonas lipolytica</name>
    <dbReference type="NCBI Taxonomy" id="570156"/>
    <lineage>
        <taxon>Bacteria</taxon>
        <taxon>Pseudomonadati</taxon>
        <taxon>Pseudomonadota</taxon>
        <taxon>Gammaproteobacteria</taxon>
        <taxon>Alteromonadales</taxon>
        <taxon>Pseudoalteromonadaceae</taxon>
        <taxon>Pseudoalteromonas</taxon>
    </lineage>
</organism>
<dbReference type="EMBL" id="JAQPZS010000025">
    <property type="protein sequence ID" value="MEJ6498207.1"/>
    <property type="molecule type" value="Genomic_DNA"/>
</dbReference>
<accession>A0ABU8SZG8</accession>
<dbReference type="Proteomes" id="UP001377972">
    <property type="component" value="Unassembled WGS sequence"/>
</dbReference>
<dbReference type="RefSeq" id="WP_287201115.1">
    <property type="nucleotide sequence ID" value="NZ_JAQPZS010000025.1"/>
</dbReference>
<feature type="domain" description="ABC-three component systems C-terminal" evidence="1">
    <location>
        <begin position="121"/>
        <end position="269"/>
    </location>
</feature>
<gene>
    <name evidence="2" type="ORF">PQI24_19405</name>
</gene>
<dbReference type="Pfam" id="PF20275">
    <property type="entry name" value="CTD10"/>
    <property type="match status" value="1"/>
</dbReference>
<evidence type="ECO:0000313" key="3">
    <source>
        <dbReference type="Proteomes" id="UP001377972"/>
    </source>
</evidence>